<evidence type="ECO:0000256" key="8">
    <source>
        <dbReference type="ARBA" id="ARBA00023136"/>
    </source>
</evidence>
<evidence type="ECO:0000259" key="13">
    <source>
        <dbReference type="PROSITE" id="PS50111"/>
    </source>
</evidence>
<keyword evidence="3" id="KW-0488">Methylation</keyword>
<dbReference type="GO" id="GO:0007165">
    <property type="term" value="P:signal transduction"/>
    <property type="evidence" value="ECO:0007669"/>
    <property type="project" value="UniProtKB-KW"/>
</dbReference>
<evidence type="ECO:0000259" key="14">
    <source>
        <dbReference type="PROSITE" id="PS50192"/>
    </source>
</evidence>
<keyword evidence="17" id="KW-1185">Reference proteome</keyword>
<sequence length="564" mass="61968">MDFWASSVKWKLILPITISFIIGLVALWIFIPQRVQQNAQFQAIEIAKQKALEFKVLRGYYAKNVISKIVKDGNLKPSFNHANNANEVPLPASMIHDLSELLQDKGTSIKLYSPYPFPNRSSRVLDQFATDAWNALSENVDTPFVKITEGTNPIVRVGISDTMSAQSCVDCHNSRADTPKNDWRLGQLRGVLEIDIPLGEILAKGTSLSQQILLIIFLVTAIATTLTLIIFRKLVGRRISHAAKDIKAFTSSDVDLSLRLNPEGSDEISQISQATNQLLEKVQQTFRGVVDVTRDLVNVATTLQTARRTANDASADQFNQLDRVVATVTQLSATSQQISATTNDAASVAREISETNQQSQTSVTQSIEAAQELSSNLQTANSNLEELTTDSKNIGTVLDVIRGIAEQTNLLALNAAIEAARAGEQGRGFAVVADEVRSLASRTQESTEEIQSMIEQLQNNTLKVVDIIRKSDNNAKTSLEFASEVGKQLSQTTTSLDKIKQFSQQIAIAVNQHSEAVDEVNQNLHHINQATEASNQTSQSLSSDVDTINELVEKLEQLPKQFKT</sequence>
<dbReference type="GO" id="GO:0005886">
    <property type="term" value="C:plasma membrane"/>
    <property type="evidence" value="ECO:0007669"/>
    <property type="project" value="UniProtKB-SubCell"/>
</dbReference>
<proteinExistence type="inferred from homology"/>
<evidence type="ECO:0000256" key="7">
    <source>
        <dbReference type="ARBA" id="ARBA00022989"/>
    </source>
</evidence>
<evidence type="ECO:0000256" key="4">
    <source>
        <dbReference type="ARBA" id="ARBA00022500"/>
    </source>
</evidence>
<evidence type="ECO:0000313" key="17">
    <source>
        <dbReference type="Proteomes" id="UP000315439"/>
    </source>
</evidence>
<accession>A0A545UJS3</accession>
<dbReference type="OrthoDB" id="2489132at2"/>
<dbReference type="InterPro" id="IPR000727">
    <property type="entry name" value="T_SNARE_dom"/>
</dbReference>
<keyword evidence="5" id="KW-0997">Cell inner membrane</keyword>
<keyword evidence="9 11" id="KW-0807">Transducer</keyword>
<evidence type="ECO:0000256" key="3">
    <source>
        <dbReference type="ARBA" id="ARBA00022481"/>
    </source>
</evidence>
<evidence type="ECO:0000256" key="2">
    <source>
        <dbReference type="ARBA" id="ARBA00022475"/>
    </source>
</evidence>
<dbReference type="Pfam" id="PF00015">
    <property type="entry name" value="MCPsignal"/>
    <property type="match status" value="1"/>
</dbReference>
<dbReference type="Pfam" id="PF11845">
    <property type="entry name" value="Tll0287-like"/>
    <property type="match status" value="1"/>
</dbReference>
<dbReference type="FunFam" id="1.10.287.950:FF:000001">
    <property type="entry name" value="Methyl-accepting chemotaxis sensory transducer"/>
    <property type="match status" value="1"/>
</dbReference>
<dbReference type="EMBL" id="VIKS01000001">
    <property type="protein sequence ID" value="TQV89712.1"/>
    <property type="molecule type" value="Genomic_DNA"/>
</dbReference>
<keyword evidence="6 12" id="KW-0812">Transmembrane</keyword>
<comment type="caution">
    <text evidence="16">The sequence shown here is derived from an EMBL/GenBank/DDBJ whole genome shotgun (WGS) entry which is preliminary data.</text>
</comment>
<keyword evidence="8 12" id="KW-0472">Membrane</keyword>
<dbReference type="PANTHER" id="PTHR32089">
    <property type="entry name" value="METHYL-ACCEPTING CHEMOTAXIS PROTEIN MCPB"/>
    <property type="match status" value="1"/>
</dbReference>
<comment type="similarity">
    <text evidence="10">Belongs to the methyl-accepting chemotaxis (MCP) protein family.</text>
</comment>
<dbReference type="CDD" id="cd06225">
    <property type="entry name" value="HAMP"/>
    <property type="match status" value="1"/>
</dbReference>
<reference evidence="16 17" key="1">
    <citation type="submission" date="2019-07" db="EMBL/GenBank/DDBJ databases">
        <title>Draft genome for Aliikangiella sp. M105.</title>
        <authorList>
            <person name="Wang G."/>
        </authorList>
    </citation>
    <scope>NUCLEOTIDE SEQUENCE [LARGE SCALE GENOMIC DNA]</scope>
    <source>
        <strain evidence="16 17">M105</strain>
    </source>
</reference>
<feature type="transmembrane region" description="Helical" evidence="12">
    <location>
        <begin position="12"/>
        <end position="31"/>
    </location>
</feature>
<organism evidence="16 17">
    <name type="scientific">Aliikangiella coralliicola</name>
    <dbReference type="NCBI Taxonomy" id="2592383"/>
    <lineage>
        <taxon>Bacteria</taxon>
        <taxon>Pseudomonadati</taxon>
        <taxon>Pseudomonadota</taxon>
        <taxon>Gammaproteobacteria</taxon>
        <taxon>Oceanospirillales</taxon>
        <taxon>Pleioneaceae</taxon>
        <taxon>Aliikangiella</taxon>
    </lineage>
</organism>
<dbReference type="SUPFAM" id="SSF58104">
    <property type="entry name" value="Methyl-accepting chemotaxis protein (MCP) signaling domain"/>
    <property type="match status" value="1"/>
</dbReference>
<dbReference type="GO" id="GO:0006935">
    <property type="term" value="P:chemotaxis"/>
    <property type="evidence" value="ECO:0007669"/>
    <property type="project" value="UniProtKB-KW"/>
</dbReference>
<dbReference type="AlphaFoldDB" id="A0A545UJS3"/>
<dbReference type="Gene3D" id="6.10.340.10">
    <property type="match status" value="1"/>
</dbReference>
<keyword evidence="7 12" id="KW-1133">Transmembrane helix</keyword>
<dbReference type="Proteomes" id="UP000315439">
    <property type="component" value="Unassembled WGS sequence"/>
</dbReference>
<dbReference type="PANTHER" id="PTHR32089:SF39">
    <property type="entry name" value="METHYL-ACCEPTING CHEMOTAXIS PROTEIN HLYB"/>
    <property type="match status" value="1"/>
</dbReference>
<feature type="domain" description="Methyl-accepting transducer" evidence="13">
    <location>
        <begin position="292"/>
        <end position="528"/>
    </location>
</feature>
<keyword evidence="2" id="KW-1003">Cell membrane</keyword>
<dbReference type="PROSITE" id="PS50192">
    <property type="entry name" value="T_SNARE"/>
    <property type="match status" value="1"/>
</dbReference>
<evidence type="ECO:0000256" key="12">
    <source>
        <dbReference type="SAM" id="Phobius"/>
    </source>
</evidence>
<dbReference type="InterPro" id="IPR004089">
    <property type="entry name" value="MCPsignal_dom"/>
</dbReference>
<name>A0A545UJS3_9GAMM</name>
<evidence type="ECO:0000256" key="6">
    <source>
        <dbReference type="ARBA" id="ARBA00022692"/>
    </source>
</evidence>
<dbReference type="CDD" id="cd11386">
    <property type="entry name" value="MCP_signal"/>
    <property type="match status" value="1"/>
</dbReference>
<gene>
    <name evidence="16" type="ORF">FLL46_02180</name>
</gene>
<evidence type="ECO:0000313" key="16">
    <source>
        <dbReference type="EMBL" id="TQV89712.1"/>
    </source>
</evidence>
<evidence type="ECO:0000256" key="10">
    <source>
        <dbReference type="ARBA" id="ARBA00029447"/>
    </source>
</evidence>
<dbReference type="PROSITE" id="PS50111">
    <property type="entry name" value="CHEMOTAXIS_TRANSDUC_2"/>
    <property type="match status" value="1"/>
</dbReference>
<dbReference type="SMART" id="SM00283">
    <property type="entry name" value="MA"/>
    <property type="match status" value="1"/>
</dbReference>
<evidence type="ECO:0000259" key="15">
    <source>
        <dbReference type="PROSITE" id="PS50885"/>
    </source>
</evidence>
<evidence type="ECO:0000256" key="1">
    <source>
        <dbReference type="ARBA" id="ARBA00004429"/>
    </source>
</evidence>
<evidence type="ECO:0000256" key="9">
    <source>
        <dbReference type="ARBA" id="ARBA00023224"/>
    </source>
</evidence>
<keyword evidence="4" id="KW-0145">Chemotaxis</keyword>
<protein>
    <submittedName>
        <fullName evidence="16">Methyl-accepting chemotaxis protein</fullName>
    </submittedName>
</protein>
<dbReference type="RefSeq" id="WP_142891776.1">
    <property type="nucleotide sequence ID" value="NZ_ML660160.1"/>
</dbReference>
<evidence type="ECO:0000256" key="11">
    <source>
        <dbReference type="PROSITE-ProRule" id="PRU00284"/>
    </source>
</evidence>
<dbReference type="InterPro" id="IPR003660">
    <property type="entry name" value="HAMP_dom"/>
</dbReference>
<dbReference type="InterPro" id="IPR021796">
    <property type="entry name" value="Tll0287-like_dom"/>
</dbReference>
<feature type="domain" description="HAMP" evidence="15">
    <location>
        <begin position="233"/>
        <end position="287"/>
    </location>
</feature>
<feature type="domain" description="T-SNARE coiled-coil homology" evidence="14">
    <location>
        <begin position="479"/>
        <end position="541"/>
    </location>
</feature>
<feature type="transmembrane region" description="Helical" evidence="12">
    <location>
        <begin position="212"/>
        <end position="231"/>
    </location>
</feature>
<evidence type="ECO:0000256" key="5">
    <source>
        <dbReference type="ARBA" id="ARBA00022519"/>
    </source>
</evidence>
<dbReference type="Gene3D" id="1.10.287.950">
    <property type="entry name" value="Methyl-accepting chemotaxis protein"/>
    <property type="match status" value="1"/>
</dbReference>
<comment type="subcellular location">
    <subcellularLocation>
        <location evidence="1">Cell inner membrane</location>
        <topology evidence="1">Multi-pass membrane protein</topology>
    </subcellularLocation>
</comment>
<dbReference type="PROSITE" id="PS50885">
    <property type="entry name" value="HAMP"/>
    <property type="match status" value="1"/>
</dbReference>